<dbReference type="InterPro" id="IPR036305">
    <property type="entry name" value="RGS_sf"/>
</dbReference>
<feature type="region of interest" description="Disordered" evidence="1">
    <location>
        <begin position="474"/>
        <end position="510"/>
    </location>
</feature>
<protein>
    <recommendedName>
        <fullName evidence="2">RGS domain-containing protein</fullName>
    </recommendedName>
</protein>
<dbReference type="EMBL" id="CALNXK010000180">
    <property type="protein sequence ID" value="CAH3173323.1"/>
    <property type="molecule type" value="Genomic_DNA"/>
</dbReference>
<name>A0ABN8R698_9CNID</name>
<feature type="domain" description="RGS" evidence="2">
    <location>
        <begin position="1"/>
        <end position="91"/>
    </location>
</feature>
<dbReference type="InterPro" id="IPR044926">
    <property type="entry name" value="RGS_subdomain_2"/>
</dbReference>
<feature type="region of interest" description="Disordered" evidence="1">
    <location>
        <begin position="705"/>
        <end position="746"/>
    </location>
</feature>
<feature type="region of interest" description="Disordered" evidence="1">
    <location>
        <begin position="817"/>
        <end position="837"/>
    </location>
</feature>
<comment type="caution">
    <text evidence="3">The sequence shown here is derived from an EMBL/GenBank/DDBJ whole genome shotgun (WGS) entry which is preliminary data.</text>
</comment>
<feature type="domain" description="RGS" evidence="2">
    <location>
        <begin position="167"/>
        <end position="228"/>
    </location>
</feature>
<dbReference type="PANTHER" id="PTHR46583:SF1">
    <property type="entry name" value="REGULATOR OF G-PROTEIN SIGNALING 22"/>
    <property type="match status" value="1"/>
</dbReference>
<gene>
    <name evidence="3" type="ORF">PLOB_00013556</name>
</gene>
<dbReference type="PROSITE" id="PS50132">
    <property type="entry name" value="RGS"/>
    <property type="match status" value="3"/>
</dbReference>
<organism evidence="3 4">
    <name type="scientific">Porites lobata</name>
    <dbReference type="NCBI Taxonomy" id="104759"/>
    <lineage>
        <taxon>Eukaryota</taxon>
        <taxon>Metazoa</taxon>
        <taxon>Cnidaria</taxon>
        <taxon>Anthozoa</taxon>
        <taxon>Hexacorallia</taxon>
        <taxon>Scleractinia</taxon>
        <taxon>Fungiina</taxon>
        <taxon>Poritidae</taxon>
        <taxon>Porites</taxon>
    </lineage>
</organism>
<evidence type="ECO:0000256" key="1">
    <source>
        <dbReference type="SAM" id="MobiDB-lite"/>
    </source>
</evidence>
<keyword evidence="4" id="KW-1185">Reference proteome</keyword>
<dbReference type="Gene3D" id="1.10.167.10">
    <property type="entry name" value="Regulator of G-protein Signalling 4, domain 2"/>
    <property type="match status" value="3"/>
</dbReference>
<proteinExistence type="predicted"/>
<dbReference type="PANTHER" id="PTHR46583">
    <property type="entry name" value="REGULATOR OF G-PROTEIN SIGNALING 22"/>
    <property type="match status" value="1"/>
</dbReference>
<dbReference type="Pfam" id="PF00615">
    <property type="entry name" value="RGS"/>
    <property type="match status" value="2"/>
</dbReference>
<dbReference type="SMART" id="SM00315">
    <property type="entry name" value="RGS"/>
    <property type="match status" value="1"/>
</dbReference>
<evidence type="ECO:0000313" key="4">
    <source>
        <dbReference type="Proteomes" id="UP001159405"/>
    </source>
</evidence>
<evidence type="ECO:0000313" key="3">
    <source>
        <dbReference type="EMBL" id="CAH3173323.1"/>
    </source>
</evidence>
<dbReference type="InterPro" id="IPR016137">
    <property type="entry name" value="RGS"/>
</dbReference>
<evidence type="ECO:0000259" key="2">
    <source>
        <dbReference type="PROSITE" id="PS50132"/>
    </source>
</evidence>
<feature type="domain" description="RGS" evidence="2">
    <location>
        <begin position="338"/>
        <end position="448"/>
    </location>
</feature>
<dbReference type="Proteomes" id="UP001159405">
    <property type="component" value="Unassembled WGS sequence"/>
</dbReference>
<accession>A0ABN8R698</accession>
<dbReference type="InterPro" id="IPR042651">
    <property type="entry name" value="Rgs22"/>
</dbReference>
<sequence length="872" mass="100314">MYLQTTGNKTLMNCLAFWKSLQEYNAYFFADALNPSLLSRKARTMYANFVVSGSGQEVHVSSDIQTQVLKELEPPFEELFDAVEEHVLQSLLEPWNMLIAQEKNQYKDEVRTEQRLRHIEIQVTARRRQSIVHTNGGLGNAEEDHEKERISVEEANRPLPVPKDGVTFESLIRNREEVEHFKEFLNKKHARGLKDLMAWTDMETFRRVPRFMEEKRDKKAREIRENWLGKKYFFGPDSPATREGRNLIMDLNGGRPIKERPASPVILESQKFVRARIERRWLMLFKQTVEFLERQKPKVATVPEMVEDIMLKRRLQRSEAAWKILNSRWVSSSRDVVALRQTLLNPSSCSEFSAFVAVKGDTLESNVQFWLEVQKFKDLCHAHALPALIQRKVQTIIDCFLNSAIAPELQIDIPIEMADKLMERLSGRNPSLHPYVFREAQMTVFRVLFNHWKEFVTQRSKIPEGVHPREHFKELLSRHRADTKSKKEASERRRLARLSAERKKKEKEEREKKRIEDLASLFSMETASIFYSEEDDLRSWFYSKHLVEQERQEHIKRLREQGIIIPEEELVEEKEETKSRRSRVSMAKSSILGKKVHEALSDKKSSEGSSRRLQAKLLKPNANGQLFTSLGRRSSVVSTSVSVTRRNSGVSLALSRKDEKVSTVTSVKEEKITEKCDDKDLSLKDTKEVKQAERKSPEIQVIPLLSPETTQQTAQERKLLPQRSRSSKRLLSSKQPPKSAGTKPVPLDAISCISDYSILSNIEFAPRPRTTAGKNGHKEAGTSLLTSKSLKDFTNSPEGAQLSMPLPLVRITSASHLEKSDTDGSIGDPSPLYYKPRPLTQSLRKAPIRLGSRKGLQFAKEDMQIIPDVEVN</sequence>
<feature type="compositionally biased region" description="Low complexity" evidence="1">
    <location>
        <begin position="721"/>
        <end position="739"/>
    </location>
</feature>
<reference evidence="3 4" key="1">
    <citation type="submission" date="2022-05" db="EMBL/GenBank/DDBJ databases">
        <authorList>
            <consortium name="Genoscope - CEA"/>
            <person name="William W."/>
        </authorList>
    </citation>
    <scope>NUCLEOTIDE SEQUENCE [LARGE SCALE GENOMIC DNA]</scope>
</reference>
<dbReference type="SUPFAM" id="SSF48097">
    <property type="entry name" value="Regulator of G-protein signaling, RGS"/>
    <property type="match status" value="3"/>
</dbReference>